<proteinExistence type="inferred from homology"/>
<dbReference type="SMART" id="SM00389">
    <property type="entry name" value="HOX"/>
    <property type="match status" value="1"/>
</dbReference>
<comment type="similarity">
    <text evidence="2">Belongs to the Caudal homeobox family.</text>
</comment>
<feature type="compositionally biased region" description="Low complexity" evidence="8">
    <location>
        <begin position="100"/>
        <end position="111"/>
    </location>
</feature>
<evidence type="ECO:0000313" key="11">
    <source>
        <dbReference type="Proteomes" id="UP001152799"/>
    </source>
</evidence>
<evidence type="ECO:0000256" key="3">
    <source>
        <dbReference type="ARBA" id="ARBA00023125"/>
    </source>
</evidence>
<dbReference type="AlphaFoldDB" id="A0A9N9MIL9"/>
<dbReference type="InterPro" id="IPR001356">
    <property type="entry name" value="HD"/>
</dbReference>
<dbReference type="EMBL" id="OU892278">
    <property type="protein sequence ID" value="CAG9765559.1"/>
    <property type="molecule type" value="Genomic_DNA"/>
</dbReference>
<dbReference type="OrthoDB" id="6159439at2759"/>
<name>A0A9N9MIL9_9CUCU</name>
<dbReference type="InterPro" id="IPR000047">
    <property type="entry name" value="HTH_motif"/>
</dbReference>
<dbReference type="GO" id="GO:0009887">
    <property type="term" value="P:animal organ morphogenesis"/>
    <property type="evidence" value="ECO:0007669"/>
    <property type="project" value="TreeGrafter"/>
</dbReference>
<evidence type="ECO:0000256" key="8">
    <source>
        <dbReference type="SAM" id="MobiDB-lite"/>
    </source>
</evidence>
<dbReference type="PANTHER" id="PTHR24332:SF9">
    <property type="entry name" value="HOMEOTIC PROTEIN CAUDAL"/>
    <property type="match status" value="1"/>
</dbReference>
<dbReference type="CDD" id="cd00086">
    <property type="entry name" value="homeodomain"/>
    <property type="match status" value="1"/>
</dbReference>
<dbReference type="GO" id="GO:0005634">
    <property type="term" value="C:nucleus"/>
    <property type="evidence" value="ECO:0007669"/>
    <property type="project" value="UniProtKB-SubCell"/>
</dbReference>
<keyword evidence="4 6" id="KW-0371">Homeobox</keyword>
<evidence type="ECO:0000256" key="5">
    <source>
        <dbReference type="ARBA" id="ARBA00023242"/>
    </source>
</evidence>
<evidence type="ECO:0000259" key="9">
    <source>
        <dbReference type="PROSITE" id="PS50071"/>
    </source>
</evidence>
<protein>
    <recommendedName>
        <fullName evidence="9">Homeobox domain-containing protein</fullName>
    </recommendedName>
</protein>
<evidence type="ECO:0000256" key="1">
    <source>
        <dbReference type="ARBA" id="ARBA00004123"/>
    </source>
</evidence>
<keyword evidence="5 6" id="KW-0539">Nucleus</keyword>
<dbReference type="Gene3D" id="1.10.10.60">
    <property type="entry name" value="Homeodomain-like"/>
    <property type="match status" value="1"/>
</dbReference>
<keyword evidence="3 6" id="KW-0238">DNA-binding</keyword>
<comment type="subcellular location">
    <subcellularLocation>
        <location evidence="1 6 7">Nucleus</location>
    </subcellularLocation>
</comment>
<dbReference type="PROSITE" id="PS00027">
    <property type="entry name" value="HOMEOBOX_1"/>
    <property type="match status" value="1"/>
</dbReference>
<dbReference type="GO" id="GO:0000981">
    <property type="term" value="F:DNA-binding transcription factor activity, RNA polymerase II-specific"/>
    <property type="evidence" value="ECO:0007669"/>
    <property type="project" value="InterPro"/>
</dbReference>
<dbReference type="SUPFAM" id="SSF46689">
    <property type="entry name" value="Homeodomain-like"/>
    <property type="match status" value="1"/>
</dbReference>
<evidence type="ECO:0000256" key="2">
    <source>
        <dbReference type="ARBA" id="ARBA00010341"/>
    </source>
</evidence>
<evidence type="ECO:0000313" key="10">
    <source>
        <dbReference type="EMBL" id="CAG9765559.1"/>
    </source>
</evidence>
<dbReference type="PANTHER" id="PTHR24332">
    <property type="entry name" value="HOMEOBOX PROTEIN CDX"/>
    <property type="match status" value="1"/>
</dbReference>
<dbReference type="PRINTS" id="PR00031">
    <property type="entry name" value="HTHREPRESSR"/>
</dbReference>
<dbReference type="InterPro" id="IPR020479">
    <property type="entry name" value="HD_metazoa"/>
</dbReference>
<reference evidence="10" key="1">
    <citation type="submission" date="2022-01" db="EMBL/GenBank/DDBJ databases">
        <authorList>
            <person name="King R."/>
        </authorList>
    </citation>
    <scope>NUCLEOTIDE SEQUENCE</scope>
</reference>
<dbReference type="GO" id="GO:0000977">
    <property type="term" value="F:RNA polymerase II transcription regulatory region sequence-specific DNA binding"/>
    <property type="evidence" value="ECO:0007669"/>
    <property type="project" value="TreeGrafter"/>
</dbReference>
<evidence type="ECO:0000256" key="6">
    <source>
        <dbReference type="PROSITE-ProRule" id="PRU00108"/>
    </source>
</evidence>
<keyword evidence="11" id="KW-1185">Reference proteome</keyword>
<dbReference type="PROSITE" id="PS50071">
    <property type="entry name" value="HOMEOBOX_2"/>
    <property type="match status" value="1"/>
</dbReference>
<feature type="region of interest" description="Disordered" evidence="8">
    <location>
        <begin position="76"/>
        <end position="124"/>
    </location>
</feature>
<evidence type="ECO:0000256" key="4">
    <source>
        <dbReference type="ARBA" id="ARBA00023155"/>
    </source>
</evidence>
<gene>
    <name evidence="10" type="ORF">CEUTPL_LOCUS6164</name>
</gene>
<evidence type="ECO:0000256" key="7">
    <source>
        <dbReference type="RuleBase" id="RU000682"/>
    </source>
</evidence>
<accession>A0A9N9MIL9</accession>
<dbReference type="PRINTS" id="PR00024">
    <property type="entry name" value="HOMEOBOX"/>
</dbReference>
<organism evidence="10 11">
    <name type="scientific">Ceutorhynchus assimilis</name>
    <name type="common">cabbage seed weevil</name>
    <dbReference type="NCBI Taxonomy" id="467358"/>
    <lineage>
        <taxon>Eukaryota</taxon>
        <taxon>Metazoa</taxon>
        <taxon>Ecdysozoa</taxon>
        <taxon>Arthropoda</taxon>
        <taxon>Hexapoda</taxon>
        <taxon>Insecta</taxon>
        <taxon>Pterygota</taxon>
        <taxon>Neoptera</taxon>
        <taxon>Endopterygota</taxon>
        <taxon>Coleoptera</taxon>
        <taxon>Polyphaga</taxon>
        <taxon>Cucujiformia</taxon>
        <taxon>Curculionidae</taxon>
        <taxon>Ceutorhynchinae</taxon>
        <taxon>Ceutorhynchus</taxon>
    </lineage>
</organism>
<dbReference type="InterPro" id="IPR017970">
    <property type="entry name" value="Homeobox_CS"/>
</dbReference>
<dbReference type="InterPro" id="IPR009057">
    <property type="entry name" value="Homeodomain-like_sf"/>
</dbReference>
<dbReference type="InterPro" id="IPR047152">
    <property type="entry name" value="Caudal_homeobox"/>
</dbReference>
<dbReference type="GO" id="GO:0030154">
    <property type="term" value="P:cell differentiation"/>
    <property type="evidence" value="ECO:0007669"/>
    <property type="project" value="TreeGrafter"/>
</dbReference>
<feature type="domain" description="Homeobox" evidence="9">
    <location>
        <begin position="143"/>
        <end position="204"/>
    </location>
</feature>
<dbReference type="GO" id="GO:0009948">
    <property type="term" value="P:anterior/posterior axis specification"/>
    <property type="evidence" value="ECO:0007669"/>
    <property type="project" value="TreeGrafter"/>
</dbReference>
<feature type="DNA-binding region" description="Homeobox" evidence="6">
    <location>
        <begin position="145"/>
        <end position="205"/>
    </location>
</feature>
<dbReference type="Proteomes" id="UP001152799">
    <property type="component" value="Chromosome 2"/>
</dbReference>
<sequence>MVSYYNSMYRQNSNFQGSQNPWYPSAAGYHHQNPQMNGGGYLPQEEPQMWHHQPHHHSVFHHQEFPDFVHTGIPPLQPGLNEPEHQLPSPPITVSGSEMSSPGGNISPPNSHHGNVRPPPARSPYEWIKKTSYQSQPNPGKTRTKDKYRVVYTDHQRIELEKEFTFVNKYITIRRKSELAATLGLSERQVKIWFQNRRAKERKQNKKRVEEKHQIDMYPTIAAPPTMNQINHSIMEQQQRFMVNDLQQQSMKSEASDIV</sequence>
<dbReference type="FunFam" id="1.10.10.60:FF:000089">
    <property type="entry name" value="Caudal type homeobox 4"/>
    <property type="match status" value="1"/>
</dbReference>
<dbReference type="Pfam" id="PF00046">
    <property type="entry name" value="Homeodomain"/>
    <property type="match status" value="1"/>
</dbReference>